<dbReference type="PANTHER" id="PTHR34484">
    <property type="entry name" value="OS02G0832600 PROTEIN"/>
    <property type="match status" value="1"/>
</dbReference>
<name>F2E6W8_HORVV</name>
<feature type="region of interest" description="Disordered" evidence="1">
    <location>
        <begin position="1"/>
        <end position="128"/>
    </location>
</feature>
<protein>
    <submittedName>
        <fullName evidence="2">Predicted protein</fullName>
    </submittedName>
</protein>
<reference evidence="4" key="2">
    <citation type="journal article" date="2012" name="Nature">
        <title>A physical, genetic and functional sequence assembly of the barley genome.</title>
        <authorList>
            <consortium name="The International Barley Genome Sequencing Consortium"/>
            <person name="Mayer K.F."/>
            <person name="Waugh R."/>
            <person name="Brown J.W."/>
            <person name="Schulman A."/>
            <person name="Langridge P."/>
            <person name="Platzer M."/>
            <person name="Fincher G.B."/>
            <person name="Muehlbauer G.J."/>
            <person name="Sato K."/>
            <person name="Close T.J."/>
            <person name="Wise R.P."/>
            <person name="Stein N."/>
        </authorList>
    </citation>
    <scope>NUCLEOTIDE SEQUENCE [LARGE SCALE GENOMIC DNA]</scope>
    <source>
        <strain evidence="4">cv. Morex</strain>
    </source>
</reference>
<evidence type="ECO:0000313" key="4">
    <source>
        <dbReference type="Proteomes" id="UP000011116"/>
    </source>
</evidence>
<organism evidence="2">
    <name type="scientific">Hordeum vulgare subsp. vulgare</name>
    <name type="common">Domesticated barley</name>
    <dbReference type="NCBI Taxonomy" id="112509"/>
    <lineage>
        <taxon>Eukaryota</taxon>
        <taxon>Viridiplantae</taxon>
        <taxon>Streptophyta</taxon>
        <taxon>Embryophyta</taxon>
        <taxon>Tracheophyta</taxon>
        <taxon>Spermatophyta</taxon>
        <taxon>Magnoliopsida</taxon>
        <taxon>Liliopsida</taxon>
        <taxon>Poales</taxon>
        <taxon>Poaceae</taxon>
        <taxon>BOP clade</taxon>
        <taxon>Pooideae</taxon>
        <taxon>Triticodae</taxon>
        <taxon>Triticeae</taxon>
        <taxon>Hordeinae</taxon>
        <taxon>Hordeum</taxon>
    </lineage>
</organism>
<dbReference type="KEGG" id="hvg:123401750"/>
<dbReference type="AlphaFoldDB" id="F2E6W8"/>
<reference evidence="2" key="1">
    <citation type="journal article" date="2011" name="Plant Physiol.">
        <title>Comprehensive sequence analysis of 24,783 barley full-length cDNAs derived from 12 clone libraries.</title>
        <authorList>
            <person name="Matsumoto T."/>
            <person name="Tanaka T."/>
            <person name="Sakai H."/>
            <person name="Amano N."/>
            <person name="Kanamori H."/>
            <person name="Kurita K."/>
            <person name="Kikuta A."/>
            <person name="Kamiya K."/>
            <person name="Yamamoto M."/>
            <person name="Ikawa H."/>
            <person name="Fujii N."/>
            <person name="Hori K."/>
            <person name="Itoh T."/>
            <person name="Sato K."/>
        </authorList>
    </citation>
    <scope>NUCLEOTIDE SEQUENCE</scope>
    <source>
        <tissue evidence="2">Shoot and root</tissue>
    </source>
</reference>
<accession>F2E6W8</accession>
<dbReference type="Gramene" id="HORVU.MOREX.r3.6HG0634080.1">
    <property type="protein sequence ID" value="HORVU.MOREX.r3.6HG0634080.1.CDS1"/>
    <property type="gene ID" value="HORVU.MOREX.r3.6HG0634080"/>
</dbReference>
<proteinExistence type="evidence at transcript level"/>
<dbReference type="EMBL" id="AK371892">
    <property type="protein sequence ID" value="BAK03090.1"/>
    <property type="molecule type" value="mRNA"/>
</dbReference>
<evidence type="ECO:0000256" key="1">
    <source>
        <dbReference type="SAM" id="MobiDB-lite"/>
    </source>
</evidence>
<evidence type="ECO:0000313" key="2">
    <source>
        <dbReference type="EMBL" id="BAK03090.1"/>
    </source>
</evidence>
<sequence>MDPSQMMPRSFPMWPPPPPPAASDAMPPPPLPQPFLAPPPPQPQPQPQPNRGWKRKNNPNNNLAGGGAYQPPAIGDLQVQNRAKARRWFNNNNNSSNPGGGNNPNSGRKYFFPKSNKAAGSKAKAPRNTTSFIIRAKRAGGIASLVSPCPVTPAVLPTPRISPSREGLSDMAQQQWGVDGYGSMKGLIRLRASSPRHPGEGDAEGDDDSSSGSDVEEHVEVERRLDHDLSRFEMVYPGGMGNGGYVFEDLDDEYDQDVHVARLEEENLTLKERLFLMEQEVGDMRRRLEAIEARFAGADGAAAGSADNAALVLQQRGNADAENAVVENGVDAAAVAGDIVIQSLEDANANAAGAENANVIEEEKVDAASASDDTVEDALKNDTEMDVAASASAKAVADPLKNDTEMDVAASASAKAVADPLKNDTEMDVAASASANAVEDALKNDTEMGDATADAGNLVEEAVINVKEVDTIVPGANNAAEESLGKDDMNRGDVEQERGAVAGSEKNAEMADTGNGKDKGEDGKQA</sequence>
<feature type="region of interest" description="Disordered" evidence="1">
    <location>
        <begin position="192"/>
        <end position="222"/>
    </location>
</feature>
<dbReference type="GeneID" id="123401750"/>
<feature type="compositionally biased region" description="Low complexity" evidence="1">
    <location>
        <begin position="1"/>
        <end position="12"/>
    </location>
</feature>
<feature type="compositionally biased region" description="Pro residues" evidence="1">
    <location>
        <begin position="13"/>
        <end position="48"/>
    </location>
</feature>
<feature type="region of interest" description="Disordered" evidence="1">
    <location>
        <begin position="477"/>
        <end position="526"/>
    </location>
</feature>
<feature type="compositionally biased region" description="Low complexity" evidence="1">
    <location>
        <begin position="90"/>
        <end position="107"/>
    </location>
</feature>
<feature type="compositionally biased region" description="Basic and acidic residues" evidence="1">
    <location>
        <begin position="483"/>
        <end position="498"/>
    </location>
</feature>
<reference evidence="3" key="4">
    <citation type="submission" date="2022-01" db="UniProtKB">
        <authorList>
            <consortium name="EnsemblPlants"/>
        </authorList>
    </citation>
    <scope>IDENTIFICATION</scope>
    <source>
        <strain evidence="3">subsp. vulgare</strain>
    </source>
</reference>
<dbReference type="OrthoDB" id="1935617at2759"/>
<dbReference type="Proteomes" id="UP000011116">
    <property type="component" value="Chromosome 6H"/>
</dbReference>
<dbReference type="EnsemblPlants" id="HORVU.MOREX.r3.6HG0634080.1">
    <property type="protein sequence ID" value="HORVU.MOREX.r3.6HG0634080.1.CDS1"/>
    <property type="gene ID" value="HORVU.MOREX.r3.6HG0634080"/>
</dbReference>
<dbReference type="SMR" id="F2E6W8"/>
<gene>
    <name evidence="3" type="primary">LOC123401750</name>
</gene>
<dbReference type="RefSeq" id="XP_044951538.1">
    <property type="nucleotide sequence ID" value="XM_045095603.1"/>
</dbReference>
<keyword evidence="4" id="KW-1185">Reference proteome</keyword>
<feature type="compositionally biased region" description="Basic and acidic residues" evidence="1">
    <location>
        <begin position="515"/>
        <end position="526"/>
    </location>
</feature>
<dbReference type="PANTHER" id="PTHR34484:SF2">
    <property type="entry name" value="OS02G0832600 PROTEIN"/>
    <property type="match status" value="1"/>
</dbReference>
<feature type="compositionally biased region" description="Low complexity" evidence="1">
    <location>
        <begin position="114"/>
        <end position="123"/>
    </location>
</feature>
<dbReference type="Gramene" id="HORVU.MOREX.r2.6HG0526670.1">
    <property type="protein sequence ID" value="HORVU.MOREX.r2.6HG0526670.1.CDS.1"/>
    <property type="gene ID" value="HORVU.MOREX.r2.6HG0526670"/>
</dbReference>
<reference evidence="3" key="3">
    <citation type="submission" date="2020-10" db="EMBL/GenBank/DDBJ databases">
        <authorList>
            <person name="Scholz U."/>
            <person name="Mascher M."/>
            <person name="Fiebig A."/>
        </authorList>
    </citation>
    <scope>NUCLEOTIDE SEQUENCE [LARGE SCALE GENOMIC DNA]</scope>
    <source>
        <strain evidence="3">cv. Morex</strain>
    </source>
</reference>
<evidence type="ECO:0000313" key="3">
    <source>
        <dbReference type="EnsemblPlants" id="HORVU.MOREX.r3.6HG0634080.1.CDS1"/>
    </source>
</evidence>